<keyword evidence="9" id="KW-1185">Reference proteome</keyword>
<dbReference type="InterPro" id="IPR015590">
    <property type="entry name" value="Aldehyde_DH_dom"/>
</dbReference>
<dbReference type="InterPro" id="IPR016163">
    <property type="entry name" value="Ald_DH_C"/>
</dbReference>
<evidence type="ECO:0000256" key="4">
    <source>
        <dbReference type="ARBA" id="ARBA00049194"/>
    </source>
</evidence>
<sequence length="508" mass="53669">MASLSDIETRLFLNNEFVQGSSGRTFTLTNPATEKPSVSVHEADAADIEVAVKAAGAAWKPWVDLDAWKRAEAVSTLANLIVQNASKFAELDALCMGTPVAIYGFQAMAAAGVLKYYAGIGADASGKTSLNTANHLNLTLKQPYGVTAAIIPWNTPMLIACAAIGPAVMAGNAIIIKSSEKAPLSMLLLAKLVKESSLFPPGVIQFVSGFGASTGALLSSHPAIRKLAFTGSVNTGRIIKKLAADSNMKSVSLELGGKSPLIVFSDANIEKAAADAALSIALLSGQTCIASSRVYIHQDAMEAFKTQFIPTFQAILGKAGDPQDPSTTHGPQADSNQFGSVMGFIEAAKRDGLVPVAGGEAVPQEGYFLQPTVFIDPPSDADILRKEIFGPVVSLSTFLDEEEVLARANDTEYGLYASVYTKDIQRAIRLAKQLESGTVAINCTSPLMAFDIAFGGYKSSGDGRQFGQEGLEAWLEVSWPHLTASSVSKEVARRPGDMSLTSIRPRVF</sequence>
<proteinExistence type="inferred from homology"/>
<name>A0A6A6YRB3_9PEZI</name>
<dbReference type="OrthoDB" id="310895at2759"/>
<dbReference type="GeneID" id="54465175"/>
<dbReference type="Pfam" id="PF00171">
    <property type="entry name" value="Aldedh"/>
    <property type="match status" value="1"/>
</dbReference>
<dbReference type="InterPro" id="IPR016162">
    <property type="entry name" value="Ald_DH_N"/>
</dbReference>
<evidence type="ECO:0000256" key="2">
    <source>
        <dbReference type="ARBA" id="ARBA00023002"/>
    </source>
</evidence>
<evidence type="ECO:0000313" key="8">
    <source>
        <dbReference type="EMBL" id="KAF2811311.1"/>
    </source>
</evidence>
<comment type="similarity">
    <text evidence="1 6">Belongs to the aldehyde dehydrogenase family.</text>
</comment>
<dbReference type="InterPro" id="IPR029510">
    <property type="entry name" value="Ald_DH_CS_GLU"/>
</dbReference>
<evidence type="ECO:0000313" key="10">
    <source>
        <dbReference type="RefSeq" id="XP_033578275.1"/>
    </source>
</evidence>
<dbReference type="Gene3D" id="3.40.605.10">
    <property type="entry name" value="Aldehyde Dehydrogenase, Chain A, domain 1"/>
    <property type="match status" value="1"/>
</dbReference>
<dbReference type="FunFam" id="3.40.605.10:FF:000007">
    <property type="entry name" value="NAD/NADP-dependent betaine aldehyde dehydrogenase"/>
    <property type="match status" value="1"/>
</dbReference>
<protein>
    <recommendedName>
        <fullName evidence="3">aldehyde dehydrogenase (NAD(+))</fullName>
        <ecNumber evidence="3">1.2.1.3</ecNumber>
    </recommendedName>
</protein>
<evidence type="ECO:0000259" key="7">
    <source>
        <dbReference type="Pfam" id="PF00171"/>
    </source>
</evidence>
<reference evidence="10" key="2">
    <citation type="submission" date="2020-04" db="EMBL/GenBank/DDBJ databases">
        <authorList>
            <consortium name="NCBI Genome Project"/>
        </authorList>
    </citation>
    <scope>NUCLEOTIDE SEQUENCE</scope>
    <source>
        <strain evidence="10">CBS 304.34</strain>
    </source>
</reference>
<dbReference type="EC" id="1.2.1.3" evidence="3"/>
<accession>A0A6A6YRB3</accession>
<comment type="catalytic activity">
    <reaction evidence="4">
        <text>an aldehyde + NAD(+) + H2O = a carboxylate + NADH + 2 H(+)</text>
        <dbReference type="Rhea" id="RHEA:16185"/>
        <dbReference type="ChEBI" id="CHEBI:15377"/>
        <dbReference type="ChEBI" id="CHEBI:15378"/>
        <dbReference type="ChEBI" id="CHEBI:17478"/>
        <dbReference type="ChEBI" id="CHEBI:29067"/>
        <dbReference type="ChEBI" id="CHEBI:57540"/>
        <dbReference type="ChEBI" id="CHEBI:57945"/>
        <dbReference type="EC" id="1.2.1.3"/>
    </reaction>
</comment>
<reference evidence="8 10" key="1">
    <citation type="journal article" date="2020" name="Stud. Mycol.">
        <title>101 Dothideomycetes genomes: a test case for predicting lifestyles and emergence of pathogens.</title>
        <authorList>
            <person name="Haridas S."/>
            <person name="Albert R."/>
            <person name="Binder M."/>
            <person name="Bloem J."/>
            <person name="Labutti K."/>
            <person name="Salamov A."/>
            <person name="Andreopoulos B."/>
            <person name="Baker S."/>
            <person name="Barry K."/>
            <person name="Bills G."/>
            <person name="Bluhm B."/>
            <person name="Cannon C."/>
            <person name="Castanera R."/>
            <person name="Culley D."/>
            <person name="Daum C."/>
            <person name="Ezra D."/>
            <person name="Gonzalez J."/>
            <person name="Henrissat B."/>
            <person name="Kuo A."/>
            <person name="Liang C."/>
            <person name="Lipzen A."/>
            <person name="Lutzoni F."/>
            <person name="Magnuson J."/>
            <person name="Mondo S."/>
            <person name="Nolan M."/>
            <person name="Ohm R."/>
            <person name="Pangilinan J."/>
            <person name="Park H.-J."/>
            <person name="Ramirez L."/>
            <person name="Alfaro M."/>
            <person name="Sun H."/>
            <person name="Tritt A."/>
            <person name="Yoshinaga Y."/>
            <person name="Zwiers L.-H."/>
            <person name="Turgeon B."/>
            <person name="Goodwin S."/>
            <person name="Spatafora J."/>
            <person name="Crous P."/>
            <person name="Grigoriev I."/>
        </authorList>
    </citation>
    <scope>NUCLEOTIDE SEQUENCE</scope>
    <source>
        <strain evidence="8 10">CBS 304.34</strain>
    </source>
</reference>
<dbReference type="PROSITE" id="PS00687">
    <property type="entry name" value="ALDEHYDE_DEHYDR_GLU"/>
    <property type="match status" value="1"/>
</dbReference>
<dbReference type="PANTHER" id="PTHR11699">
    <property type="entry name" value="ALDEHYDE DEHYDROGENASE-RELATED"/>
    <property type="match status" value="1"/>
</dbReference>
<feature type="domain" description="Aldehyde dehydrogenase" evidence="7">
    <location>
        <begin position="17"/>
        <end position="478"/>
    </location>
</feature>
<dbReference type="GO" id="GO:0004029">
    <property type="term" value="F:aldehyde dehydrogenase (NAD+) activity"/>
    <property type="evidence" value="ECO:0007669"/>
    <property type="project" value="UniProtKB-EC"/>
</dbReference>
<evidence type="ECO:0000256" key="1">
    <source>
        <dbReference type="ARBA" id="ARBA00009986"/>
    </source>
</evidence>
<organism evidence="8">
    <name type="scientific">Mytilinidion resinicola</name>
    <dbReference type="NCBI Taxonomy" id="574789"/>
    <lineage>
        <taxon>Eukaryota</taxon>
        <taxon>Fungi</taxon>
        <taxon>Dikarya</taxon>
        <taxon>Ascomycota</taxon>
        <taxon>Pezizomycotina</taxon>
        <taxon>Dothideomycetes</taxon>
        <taxon>Pleosporomycetidae</taxon>
        <taxon>Mytilinidiales</taxon>
        <taxon>Mytilinidiaceae</taxon>
        <taxon>Mytilinidion</taxon>
    </lineage>
</organism>
<evidence type="ECO:0000256" key="5">
    <source>
        <dbReference type="PROSITE-ProRule" id="PRU10007"/>
    </source>
</evidence>
<dbReference type="InterPro" id="IPR016161">
    <property type="entry name" value="Ald_DH/histidinol_DH"/>
</dbReference>
<dbReference type="Proteomes" id="UP000504636">
    <property type="component" value="Unplaced"/>
</dbReference>
<keyword evidence="2 6" id="KW-0560">Oxidoreductase</keyword>
<gene>
    <name evidence="8 10" type="ORF">BDZ99DRAFT_507872</name>
</gene>
<dbReference type="SUPFAM" id="SSF53720">
    <property type="entry name" value="ALDH-like"/>
    <property type="match status" value="1"/>
</dbReference>
<evidence type="ECO:0000256" key="6">
    <source>
        <dbReference type="RuleBase" id="RU003345"/>
    </source>
</evidence>
<dbReference type="FunFam" id="3.40.309.10:FF:000012">
    <property type="entry name" value="Betaine aldehyde dehydrogenase"/>
    <property type="match status" value="1"/>
</dbReference>
<dbReference type="RefSeq" id="XP_033578275.1">
    <property type="nucleotide sequence ID" value="XM_033724282.1"/>
</dbReference>
<dbReference type="InterPro" id="IPR016160">
    <property type="entry name" value="Ald_DH_CS_CYS"/>
</dbReference>
<dbReference type="PROSITE" id="PS00070">
    <property type="entry name" value="ALDEHYDE_DEHYDR_CYS"/>
    <property type="match status" value="1"/>
</dbReference>
<feature type="active site" evidence="5">
    <location>
        <position position="254"/>
    </location>
</feature>
<evidence type="ECO:0000256" key="3">
    <source>
        <dbReference type="ARBA" id="ARBA00024226"/>
    </source>
</evidence>
<reference evidence="10" key="3">
    <citation type="submission" date="2025-04" db="UniProtKB">
        <authorList>
            <consortium name="RefSeq"/>
        </authorList>
    </citation>
    <scope>IDENTIFICATION</scope>
    <source>
        <strain evidence="10">CBS 304.34</strain>
    </source>
</reference>
<dbReference type="Gene3D" id="3.40.309.10">
    <property type="entry name" value="Aldehyde Dehydrogenase, Chain A, domain 2"/>
    <property type="match status" value="1"/>
</dbReference>
<dbReference type="EMBL" id="MU003698">
    <property type="protein sequence ID" value="KAF2811311.1"/>
    <property type="molecule type" value="Genomic_DNA"/>
</dbReference>
<evidence type="ECO:0000313" key="9">
    <source>
        <dbReference type="Proteomes" id="UP000504636"/>
    </source>
</evidence>
<dbReference type="AlphaFoldDB" id="A0A6A6YRB3"/>